<keyword evidence="2" id="KW-1133">Transmembrane helix</keyword>
<keyword evidence="2" id="KW-0812">Transmembrane</keyword>
<dbReference type="EMBL" id="JAIKTU010000002">
    <property type="protein sequence ID" value="MBY0754402.1"/>
    <property type="molecule type" value="Genomic_DNA"/>
</dbReference>
<comment type="caution">
    <text evidence="3">The sequence shown here is derived from an EMBL/GenBank/DDBJ whole genome shotgun (WGS) entry which is preliminary data.</text>
</comment>
<dbReference type="Proteomes" id="UP001299068">
    <property type="component" value="Unassembled WGS sequence"/>
</dbReference>
<dbReference type="PANTHER" id="PTHR40278">
    <property type="entry name" value="DNA UTILIZATION PROTEIN HOFN"/>
    <property type="match status" value="1"/>
</dbReference>
<protein>
    <submittedName>
        <fullName evidence="3">PilN domain-containing protein</fullName>
    </submittedName>
</protein>
<dbReference type="InterPro" id="IPR052534">
    <property type="entry name" value="Extracell_DNA_Util/SecSys_Comp"/>
</dbReference>
<evidence type="ECO:0000313" key="3">
    <source>
        <dbReference type="EMBL" id="MBY0754402.1"/>
    </source>
</evidence>
<name>A0ABS7KUY2_CLOSR</name>
<sequence>MRKQLNLNPKAIEKGNKKDIGKLLICIYLLIIIILFINAGVIYYDNKALEKSNAVIKSEISNYKEAGSDYNNISNDIKNKEKFINKIKTIDRDISAWEYINTLKKYFPRNVSLENISFTTNGIDMTGIANKEEEVTVFLANLQMSKMYKNARLVSMNDISITLNNDMESLKINDNVKSKDSSDNKNTANNSNDNNKDKRNQSINEKPKVITKVKFTISVEGVKNDEKK</sequence>
<dbReference type="PANTHER" id="PTHR40278:SF1">
    <property type="entry name" value="DNA UTILIZATION PROTEIN HOFN"/>
    <property type="match status" value="1"/>
</dbReference>
<feature type="compositionally biased region" description="Basic and acidic residues" evidence="1">
    <location>
        <begin position="194"/>
        <end position="207"/>
    </location>
</feature>
<gene>
    <name evidence="3" type="ORF">K5V21_02925</name>
</gene>
<proteinExistence type="predicted"/>
<dbReference type="InterPro" id="IPR007813">
    <property type="entry name" value="PilN"/>
</dbReference>
<feature type="compositionally biased region" description="Basic and acidic residues" evidence="1">
    <location>
        <begin position="174"/>
        <end position="183"/>
    </location>
</feature>
<evidence type="ECO:0000256" key="2">
    <source>
        <dbReference type="SAM" id="Phobius"/>
    </source>
</evidence>
<evidence type="ECO:0000256" key="1">
    <source>
        <dbReference type="SAM" id="MobiDB-lite"/>
    </source>
</evidence>
<accession>A0ABS7KUY2</accession>
<feature type="region of interest" description="Disordered" evidence="1">
    <location>
        <begin position="174"/>
        <end position="207"/>
    </location>
</feature>
<evidence type="ECO:0000313" key="4">
    <source>
        <dbReference type="Proteomes" id="UP001299068"/>
    </source>
</evidence>
<keyword evidence="2" id="KW-0472">Membrane</keyword>
<dbReference type="RefSeq" id="WP_221858983.1">
    <property type="nucleotide sequence ID" value="NZ_JAIKTU010000002.1"/>
</dbReference>
<reference evidence="3 4" key="1">
    <citation type="journal article" date="2021" name="Cell Host Microbe">
        <title>in vivo commensal control of Clostridioides difficile virulence.</title>
        <authorList>
            <person name="Girinathan B.P."/>
            <person name="Dibenedetto N."/>
            <person name="Worley J.N."/>
            <person name="Peltier J."/>
            <person name="Arrieta-Ortiz M.L."/>
            <person name="Rupa Christinal Immanuel S."/>
            <person name="Lavin R."/>
            <person name="Delaney M.L."/>
            <person name="Cummins C."/>
            <person name="Hoffmann M."/>
            <person name="Luo Y."/>
            <person name="Gonzalez-Escalona N."/>
            <person name="Allard M."/>
            <person name="Onderdonk A.B."/>
            <person name="Gerber G.K."/>
            <person name="Sonenshein A.L."/>
            <person name="Baliga N."/>
            <person name="Dupuy B."/>
            <person name="Bry L."/>
        </authorList>
    </citation>
    <scope>NUCLEOTIDE SEQUENCE [LARGE SCALE GENOMIC DNA]</scope>
    <source>
        <strain evidence="3 4">DSM 599</strain>
    </source>
</reference>
<keyword evidence="4" id="KW-1185">Reference proteome</keyword>
<dbReference type="Pfam" id="PF05137">
    <property type="entry name" value="PilN"/>
    <property type="match status" value="1"/>
</dbReference>
<feature type="transmembrane region" description="Helical" evidence="2">
    <location>
        <begin position="20"/>
        <end position="44"/>
    </location>
</feature>
<organism evidence="3 4">
    <name type="scientific">Clostridium sardiniense</name>
    <name type="common">Clostridium absonum</name>
    <dbReference type="NCBI Taxonomy" id="29369"/>
    <lineage>
        <taxon>Bacteria</taxon>
        <taxon>Bacillati</taxon>
        <taxon>Bacillota</taxon>
        <taxon>Clostridia</taxon>
        <taxon>Eubacteriales</taxon>
        <taxon>Clostridiaceae</taxon>
        <taxon>Clostridium</taxon>
    </lineage>
</organism>
<feature type="compositionally biased region" description="Low complexity" evidence="1">
    <location>
        <begin position="184"/>
        <end position="193"/>
    </location>
</feature>